<dbReference type="EMBL" id="LAZR01000198">
    <property type="protein sequence ID" value="KKN82577.1"/>
    <property type="molecule type" value="Genomic_DNA"/>
</dbReference>
<comment type="caution">
    <text evidence="3">The sequence shown here is derived from an EMBL/GenBank/DDBJ whole genome shotgun (WGS) entry which is preliminary data.</text>
</comment>
<evidence type="ECO:0000313" key="3">
    <source>
        <dbReference type="EMBL" id="KKN82577.1"/>
    </source>
</evidence>
<keyword evidence="2" id="KW-0472">Membrane</keyword>
<evidence type="ECO:0008006" key="4">
    <source>
        <dbReference type="Google" id="ProtNLM"/>
    </source>
</evidence>
<evidence type="ECO:0000256" key="1">
    <source>
        <dbReference type="SAM" id="MobiDB-lite"/>
    </source>
</evidence>
<reference evidence="3" key="1">
    <citation type="journal article" date="2015" name="Nature">
        <title>Complex archaea that bridge the gap between prokaryotes and eukaryotes.</title>
        <authorList>
            <person name="Spang A."/>
            <person name="Saw J.H."/>
            <person name="Jorgensen S.L."/>
            <person name="Zaremba-Niedzwiedzka K."/>
            <person name="Martijn J."/>
            <person name="Lind A.E."/>
            <person name="van Eijk R."/>
            <person name="Schleper C."/>
            <person name="Guy L."/>
            <person name="Ettema T.J."/>
        </authorList>
    </citation>
    <scope>NUCLEOTIDE SEQUENCE</scope>
</reference>
<protein>
    <recommendedName>
        <fullName evidence="4">DUF3329 domain-containing protein</fullName>
    </recommendedName>
</protein>
<keyword evidence="2" id="KW-0812">Transmembrane</keyword>
<sequence length="85" mass="9575">MRRREAEHPFYRPLWIRVCLTGVLVVWTALEWANDEPFWGIMTSAAAVWAIWSFFIAYDPDAAGSKAQAPGEGTAANDTETSERN</sequence>
<feature type="transmembrane region" description="Helical" evidence="2">
    <location>
        <begin position="38"/>
        <end position="58"/>
    </location>
</feature>
<organism evidence="3">
    <name type="scientific">marine sediment metagenome</name>
    <dbReference type="NCBI Taxonomy" id="412755"/>
    <lineage>
        <taxon>unclassified sequences</taxon>
        <taxon>metagenomes</taxon>
        <taxon>ecological metagenomes</taxon>
    </lineage>
</organism>
<accession>A0A0F9U5K4</accession>
<dbReference type="AlphaFoldDB" id="A0A0F9U5K4"/>
<keyword evidence="2" id="KW-1133">Transmembrane helix</keyword>
<gene>
    <name evidence="3" type="ORF">LCGC14_0307640</name>
</gene>
<proteinExistence type="predicted"/>
<evidence type="ECO:0000256" key="2">
    <source>
        <dbReference type="SAM" id="Phobius"/>
    </source>
</evidence>
<name>A0A0F9U5K4_9ZZZZ</name>
<feature type="region of interest" description="Disordered" evidence="1">
    <location>
        <begin position="64"/>
        <end position="85"/>
    </location>
</feature>
<feature type="transmembrane region" description="Helical" evidence="2">
    <location>
        <begin position="14"/>
        <end position="32"/>
    </location>
</feature>